<feature type="domain" description="Knr4/Smi1-like" evidence="1">
    <location>
        <begin position="168"/>
        <end position="296"/>
    </location>
</feature>
<evidence type="ECO:0000313" key="2">
    <source>
        <dbReference type="EMBL" id="GKX56885.1"/>
    </source>
</evidence>
<protein>
    <recommendedName>
        <fullName evidence="1">Knr4/Smi1-like domain-containing protein</fullName>
    </recommendedName>
</protein>
<reference evidence="2" key="1">
    <citation type="submission" date="2022-06" db="EMBL/GenBank/DDBJ databases">
        <title>Draft genome sequences of Leminorella grimontii str. JCM5902.</title>
        <authorList>
            <person name="Wakabayashi Y."/>
            <person name="Kojima K."/>
        </authorList>
    </citation>
    <scope>NUCLEOTIDE SEQUENCE</scope>
    <source>
        <strain evidence="2">JCM 5902</strain>
    </source>
</reference>
<accession>A0AAV5N5M8</accession>
<sequence>MTKTQKNILIGAALCLFFIVGSGMAYIWYNVLQRWDSRDVPTATEEHREGIYVANGLGDDQVKEALILELDGSAFSLKVDADTPINEVALPPITTIVPYKISGEAVMEDGASLTVTGGGVLLPNDFLKKEMAKAKTMAEFYSVWQKTVAQLNRHGAGLTVEMTDADFSPEEIAKAEARLGVKLPSYYLELTHEGRAWQVSDSDKESGKVFKLLAPSELISAAEWVEKNVGSPDWKTARADVYRHLQKEVVFAVSRGEPWVIRYGDKPCEDGKPSTYVGYIDDEDFLIEDSEAFSDYAIPGGYCYKVGDLAPWRAYMRYALRDALPGEAFTFVNKDTTLEVIRASESPEGELKGYLRGEWN</sequence>
<dbReference type="RefSeq" id="WP_027275004.1">
    <property type="nucleotide sequence ID" value="NZ_BRLH01000009.1"/>
</dbReference>
<dbReference type="Pfam" id="PF09346">
    <property type="entry name" value="SMI1_KNR4"/>
    <property type="match status" value="1"/>
</dbReference>
<name>A0AAV5N5M8_9GAMM</name>
<evidence type="ECO:0000259" key="1">
    <source>
        <dbReference type="Pfam" id="PF09346"/>
    </source>
</evidence>
<dbReference type="EMBL" id="BRLH01000009">
    <property type="protein sequence ID" value="GKX56885.1"/>
    <property type="molecule type" value="Genomic_DNA"/>
</dbReference>
<proteinExistence type="predicted"/>
<organism evidence="2 3">
    <name type="scientific">Leminorella grimontii</name>
    <dbReference type="NCBI Taxonomy" id="82981"/>
    <lineage>
        <taxon>Bacteria</taxon>
        <taxon>Pseudomonadati</taxon>
        <taxon>Pseudomonadota</taxon>
        <taxon>Gammaproteobacteria</taxon>
        <taxon>Enterobacterales</taxon>
        <taxon>Budviciaceae</taxon>
        <taxon>Leminorella</taxon>
    </lineage>
</organism>
<gene>
    <name evidence="2" type="ORF">SOASR030_29970</name>
</gene>
<dbReference type="InterPro" id="IPR018958">
    <property type="entry name" value="Knr4/Smi1-like_dom"/>
</dbReference>
<evidence type="ECO:0000313" key="3">
    <source>
        <dbReference type="Proteomes" id="UP001058124"/>
    </source>
</evidence>
<dbReference type="AlphaFoldDB" id="A0AAV5N5M8"/>
<dbReference type="Proteomes" id="UP001058124">
    <property type="component" value="Unassembled WGS sequence"/>
</dbReference>
<comment type="caution">
    <text evidence="2">The sequence shown here is derived from an EMBL/GenBank/DDBJ whole genome shotgun (WGS) entry which is preliminary data.</text>
</comment>
<keyword evidence="3" id="KW-1185">Reference proteome</keyword>